<name>A0ACB6RUD3_9PLEO</name>
<gene>
    <name evidence="1" type="ORF">BU25DRAFT_460463</name>
</gene>
<comment type="caution">
    <text evidence="1">The sequence shown here is derived from an EMBL/GenBank/DDBJ whole genome shotgun (WGS) entry which is preliminary data.</text>
</comment>
<sequence length="197" mass="22744">MDSVEFILQLLSTIFAVLGILVTIGGTDTRWSIAAVLYRRLCREDIDWEAERRRWQDTYRIDMERQPPQSNVPFAPPRSWCNASDATIVTHRRTILEPEHNEDIGNPLQRCSTLTQTKSKQRSELVEKTIPITSVTHLERQASDHQDTPTKSQHVRYVRKVTRPHPIVRSHGRESRRWSTATSKDSVNISEVCNAMV</sequence>
<proteinExistence type="predicted"/>
<evidence type="ECO:0000313" key="1">
    <source>
        <dbReference type="EMBL" id="KAF2625348.1"/>
    </source>
</evidence>
<organism evidence="1 2">
    <name type="scientific">Macroventuria anomochaeta</name>
    <dbReference type="NCBI Taxonomy" id="301207"/>
    <lineage>
        <taxon>Eukaryota</taxon>
        <taxon>Fungi</taxon>
        <taxon>Dikarya</taxon>
        <taxon>Ascomycota</taxon>
        <taxon>Pezizomycotina</taxon>
        <taxon>Dothideomycetes</taxon>
        <taxon>Pleosporomycetidae</taxon>
        <taxon>Pleosporales</taxon>
        <taxon>Pleosporineae</taxon>
        <taxon>Didymellaceae</taxon>
        <taxon>Macroventuria</taxon>
    </lineage>
</organism>
<evidence type="ECO:0000313" key="2">
    <source>
        <dbReference type="Proteomes" id="UP000799754"/>
    </source>
</evidence>
<dbReference type="Proteomes" id="UP000799754">
    <property type="component" value="Unassembled WGS sequence"/>
</dbReference>
<reference evidence="1" key="1">
    <citation type="journal article" date="2020" name="Stud. Mycol.">
        <title>101 Dothideomycetes genomes: a test case for predicting lifestyles and emergence of pathogens.</title>
        <authorList>
            <person name="Haridas S."/>
            <person name="Albert R."/>
            <person name="Binder M."/>
            <person name="Bloem J."/>
            <person name="Labutti K."/>
            <person name="Salamov A."/>
            <person name="Andreopoulos B."/>
            <person name="Baker S."/>
            <person name="Barry K."/>
            <person name="Bills G."/>
            <person name="Bluhm B."/>
            <person name="Cannon C."/>
            <person name="Castanera R."/>
            <person name="Culley D."/>
            <person name="Daum C."/>
            <person name="Ezra D."/>
            <person name="Gonzalez J."/>
            <person name="Henrissat B."/>
            <person name="Kuo A."/>
            <person name="Liang C."/>
            <person name="Lipzen A."/>
            <person name="Lutzoni F."/>
            <person name="Magnuson J."/>
            <person name="Mondo S."/>
            <person name="Nolan M."/>
            <person name="Ohm R."/>
            <person name="Pangilinan J."/>
            <person name="Park H.-J."/>
            <person name="Ramirez L."/>
            <person name="Alfaro M."/>
            <person name="Sun H."/>
            <person name="Tritt A."/>
            <person name="Yoshinaga Y."/>
            <person name="Zwiers L.-H."/>
            <person name="Turgeon B."/>
            <person name="Goodwin S."/>
            <person name="Spatafora J."/>
            <person name="Crous P."/>
            <person name="Grigoriev I."/>
        </authorList>
    </citation>
    <scope>NUCLEOTIDE SEQUENCE</scope>
    <source>
        <strain evidence="1">CBS 525.71</strain>
    </source>
</reference>
<keyword evidence="2" id="KW-1185">Reference proteome</keyword>
<accession>A0ACB6RUD3</accession>
<dbReference type="EMBL" id="MU006726">
    <property type="protein sequence ID" value="KAF2625348.1"/>
    <property type="molecule type" value="Genomic_DNA"/>
</dbReference>
<protein>
    <submittedName>
        <fullName evidence="1">Uncharacterized protein</fullName>
    </submittedName>
</protein>